<dbReference type="InterPro" id="IPR048020">
    <property type="entry name" value="Transpos_IS3"/>
</dbReference>
<dbReference type="GO" id="GO:0003676">
    <property type="term" value="F:nucleic acid binding"/>
    <property type="evidence" value="ECO:0007669"/>
    <property type="project" value="InterPro"/>
</dbReference>
<name>A0A1M4UMW5_9BACT</name>
<keyword evidence="3" id="KW-1185">Reference proteome</keyword>
<protein>
    <submittedName>
        <fullName evidence="2">Transposase InsO and inactivated derivatives</fullName>
    </submittedName>
</protein>
<dbReference type="InterPro" id="IPR012337">
    <property type="entry name" value="RNaseH-like_sf"/>
</dbReference>
<accession>A0A1M4UMW5</accession>
<feature type="domain" description="Integrase catalytic" evidence="1">
    <location>
        <begin position="105"/>
        <end position="281"/>
    </location>
</feature>
<organism evidence="2 3">
    <name type="scientific">Fodinibius roseus</name>
    <dbReference type="NCBI Taxonomy" id="1194090"/>
    <lineage>
        <taxon>Bacteria</taxon>
        <taxon>Pseudomonadati</taxon>
        <taxon>Balneolota</taxon>
        <taxon>Balneolia</taxon>
        <taxon>Balneolales</taxon>
        <taxon>Balneolaceae</taxon>
        <taxon>Fodinibius</taxon>
    </lineage>
</organism>
<evidence type="ECO:0000313" key="2">
    <source>
        <dbReference type="EMBL" id="SHE58132.1"/>
    </source>
</evidence>
<dbReference type="InterPro" id="IPR025948">
    <property type="entry name" value="HTH-like_dom"/>
</dbReference>
<dbReference type="Pfam" id="PF13333">
    <property type="entry name" value="rve_2"/>
    <property type="match status" value="1"/>
</dbReference>
<dbReference type="SUPFAM" id="SSF53098">
    <property type="entry name" value="Ribonuclease H-like"/>
    <property type="match status" value="1"/>
</dbReference>
<dbReference type="InterPro" id="IPR001584">
    <property type="entry name" value="Integrase_cat-core"/>
</dbReference>
<dbReference type="NCBIfam" id="NF033516">
    <property type="entry name" value="transpos_IS3"/>
    <property type="match status" value="1"/>
</dbReference>
<gene>
    <name evidence="2" type="ORF">SAMN05443144_10284</name>
</gene>
<dbReference type="GO" id="GO:0015074">
    <property type="term" value="P:DNA integration"/>
    <property type="evidence" value="ECO:0007669"/>
    <property type="project" value="InterPro"/>
</dbReference>
<evidence type="ECO:0000313" key="3">
    <source>
        <dbReference type="Proteomes" id="UP000184041"/>
    </source>
</evidence>
<dbReference type="Pfam" id="PF13276">
    <property type="entry name" value="HTH_21"/>
    <property type="match status" value="1"/>
</dbReference>
<dbReference type="EMBL" id="FQUS01000002">
    <property type="protein sequence ID" value="SHE58132.1"/>
    <property type="molecule type" value="Genomic_DNA"/>
</dbReference>
<dbReference type="RefSeq" id="WP_073059226.1">
    <property type="nucleotide sequence ID" value="NZ_FQUS01000002.1"/>
</dbReference>
<reference evidence="2 3" key="1">
    <citation type="submission" date="2016-11" db="EMBL/GenBank/DDBJ databases">
        <authorList>
            <person name="Jaros S."/>
            <person name="Januszkiewicz K."/>
            <person name="Wedrychowicz H."/>
        </authorList>
    </citation>
    <scope>NUCLEOTIDE SEQUENCE [LARGE SCALE GENOMIC DNA]</scope>
    <source>
        <strain evidence="2 3">DSM 21986</strain>
    </source>
</reference>
<dbReference type="Proteomes" id="UP000184041">
    <property type="component" value="Unassembled WGS sequence"/>
</dbReference>
<dbReference type="InterPro" id="IPR036397">
    <property type="entry name" value="RNaseH_sf"/>
</dbReference>
<dbReference type="Pfam" id="PF00665">
    <property type="entry name" value="rve"/>
    <property type="match status" value="1"/>
</dbReference>
<dbReference type="OrthoDB" id="9815231at2"/>
<dbReference type="Gene3D" id="3.30.420.10">
    <property type="entry name" value="Ribonuclease H-like superfamily/Ribonuclease H"/>
    <property type="match status" value="1"/>
</dbReference>
<dbReference type="PROSITE" id="PS50994">
    <property type="entry name" value="INTEGRASE"/>
    <property type="match status" value="1"/>
</dbReference>
<dbReference type="PANTHER" id="PTHR46889">
    <property type="entry name" value="TRANSPOSASE INSF FOR INSERTION SEQUENCE IS3B-RELATED"/>
    <property type="match status" value="1"/>
</dbReference>
<dbReference type="InterPro" id="IPR050900">
    <property type="entry name" value="Transposase_IS3/IS150/IS904"/>
</dbReference>
<evidence type="ECO:0000259" key="1">
    <source>
        <dbReference type="PROSITE" id="PS50994"/>
    </source>
</evidence>
<dbReference type="AlphaFoldDB" id="A0A1M4UMW5"/>
<dbReference type="PANTHER" id="PTHR46889:SF4">
    <property type="entry name" value="TRANSPOSASE INSO FOR INSERTION SEQUENCE ELEMENT IS911B-RELATED"/>
    <property type="match status" value="1"/>
</dbReference>
<proteinExistence type="predicted"/>
<sequence length="287" mass="32474">MDEYNGQFSIVKMSQTLGVSHSGYYRWRGRGPSKRALENKEFTQQIRRIWEASAKTYGSPRIHHQLLADGETLSRPRVARLMKKAGIASQIRPKWAATTDSGHALPVAPNLLERNFEAEQLAKAWVSDITYLPSSGGWLYLTTIMDLAYRQIIGWSLAESMATEATTVPAWNQACSRRRPAEGLLFHSDRGIQYAAADFTGALQTYKVTQSMSRKGNCWDIAPAESFFKTLKAELPADTSGCSYSQVRRVLFNYIEIWYNHKRLHSSLDYQTPAQTEQNLTQQPETA</sequence>